<dbReference type="InterPro" id="IPR004424">
    <property type="entry name" value="IspE"/>
</dbReference>
<feature type="domain" description="GHMP kinase N-terminal" evidence="10">
    <location>
        <begin position="67"/>
        <end position="149"/>
    </location>
</feature>
<evidence type="ECO:0000256" key="5">
    <source>
        <dbReference type="ARBA" id="ARBA00022741"/>
    </source>
</evidence>
<feature type="domain" description="GHMP kinase C-terminal" evidence="11">
    <location>
        <begin position="219"/>
        <end position="294"/>
    </location>
</feature>
<dbReference type="Gene3D" id="3.30.70.890">
    <property type="entry name" value="GHMP kinase, C-terminal domain"/>
    <property type="match status" value="1"/>
</dbReference>
<dbReference type="GO" id="GO:0050515">
    <property type="term" value="F:4-(cytidine 5'-diphospho)-2-C-methyl-D-erythritol kinase activity"/>
    <property type="evidence" value="ECO:0007669"/>
    <property type="project" value="UniProtKB-EC"/>
</dbReference>
<dbReference type="PANTHER" id="PTHR43527:SF2">
    <property type="entry name" value="4-DIPHOSPHOCYTIDYL-2-C-METHYL-D-ERYTHRITOL KINASE, CHLOROPLASTIC"/>
    <property type="match status" value="1"/>
</dbReference>
<feature type="active site" evidence="9">
    <location>
        <position position="11"/>
    </location>
</feature>
<reference evidence="12 13" key="1">
    <citation type="submission" date="2020-10" db="EMBL/GenBank/DDBJ databases">
        <authorList>
            <person name="Castelo-Branco R."/>
            <person name="Eusebio N."/>
            <person name="Adriana R."/>
            <person name="Vieira A."/>
            <person name="Brugerolle De Fraissinette N."/>
            <person name="Rezende De Castro R."/>
            <person name="Schneider M.P."/>
            <person name="Vasconcelos V."/>
            <person name="Leao P.N."/>
        </authorList>
    </citation>
    <scope>NUCLEOTIDE SEQUENCE [LARGE SCALE GENOMIC DNA]</scope>
    <source>
        <strain evidence="12 13">LEGE 00031</strain>
    </source>
</reference>
<feature type="binding site" evidence="9">
    <location>
        <begin position="99"/>
        <end position="109"/>
    </location>
    <ligand>
        <name>ATP</name>
        <dbReference type="ChEBI" id="CHEBI:30616"/>
    </ligand>
</feature>
<comment type="similarity">
    <text evidence="1 9">Belongs to the GHMP kinase family. IspE subfamily.</text>
</comment>
<dbReference type="SUPFAM" id="SSF54211">
    <property type="entry name" value="Ribosomal protein S5 domain 2-like"/>
    <property type="match status" value="1"/>
</dbReference>
<accession>A0ABR9VP65</accession>
<keyword evidence="9" id="KW-0414">Isoprene biosynthesis</keyword>
<name>A0ABR9VP65_9SYNC</name>
<keyword evidence="13" id="KW-1185">Reference proteome</keyword>
<keyword evidence="6 9" id="KW-0418">Kinase</keyword>
<dbReference type="SUPFAM" id="SSF55060">
    <property type="entry name" value="GHMP Kinase, C-terminal domain"/>
    <property type="match status" value="1"/>
</dbReference>
<evidence type="ECO:0000256" key="2">
    <source>
        <dbReference type="ARBA" id="ARBA00012052"/>
    </source>
</evidence>
<dbReference type="PANTHER" id="PTHR43527">
    <property type="entry name" value="4-DIPHOSPHOCYTIDYL-2-C-METHYL-D-ERYTHRITOL KINASE, CHLOROPLASTIC"/>
    <property type="match status" value="1"/>
</dbReference>
<evidence type="ECO:0000256" key="9">
    <source>
        <dbReference type="HAMAP-Rule" id="MF_00061"/>
    </source>
</evidence>
<keyword evidence="7 9" id="KW-0067">ATP-binding</keyword>
<evidence type="ECO:0000256" key="8">
    <source>
        <dbReference type="ARBA" id="ARBA00032554"/>
    </source>
</evidence>
<evidence type="ECO:0000313" key="12">
    <source>
        <dbReference type="EMBL" id="MBE9252866.1"/>
    </source>
</evidence>
<comment type="pathway">
    <text evidence="9">Isoprenoid biosynthesis; isopentenyl diphosphate biosynthesis via DXP pathway; isopentenyl diphosphate from 1-deoxy-D-xylulose 5-phosphate: step 3/6.</text>
</comment>
<dbReference type="PIRSF" id="PIRSF010376">
    <property type="entry name" value="IspE"/>
    <property type="match status" value="1"/>
</dbReference>
<comment type="caution">
    <text evidence="12">The sequence shown here is derived from an EMBL/GenBank/DDBJ whole genome shotgun (WGS) entry which is preliminary data.</text>
</comment>
<dbReference type="Pfam" id="PF00288">
    <property type="entry name" value="GHMP_kinases_N"/>
    <property type="match status" value="1"/>
</dbReference>
<feature type="active site" evidence="9">
    <location>
        <position position="141"/>
    </location>
</feature>
<dbReference type="InterPro" id="IPR036554">
    <property type="entry name" value="GHMP_kinase_C_sf"/>
</dbReference>
<comment type="function">
    <text evidence="9">Catalyzes the phosphorylation of the position 2 hydroxy group of 4-diphosphocytidyl-2C-methyl-D-erythritol.</text>
</comment>
<evidence type="ECO:0000259" key="11">
    <source>
        <dbReference type="Pfam" id="PF08544"/>
    </source>
</evidence>
<keyword evidence="5 9" id="KW-0547">Nucleotide-binding</keyword>
<proteinExistence type="inferred from homology"/>
<organism evidence="12 13">
    <name type="scientific">Synechocystis salina LEGE 00031</name>
    <dbReference type="NCBI Taxonomy" id="1828736"/>
    <lineage>
        <taxon>Bacteria</taxon>
        <taxon>Bacillati</taxon>
        <taxon>Cyanobacteriota</taxon>
        <taxon>Cyanophyceae</taxon>
        <taxon>Synechococcales</taxon>
        <taxon>Merismopediaceae</taxon>
        <taxon>Synechocystis</taxon>
    </lineage>
</organism>
<gene>
    <name evidence="9" type="primary">ispE</name>
    <name evidence="12" type="ORF">IQ217_03140</name>
</gene>
<evidence type="ECO:0000256" key="1">
    <source>
        <dbReference type="ARBA" id="ARBA00009684"/>
    </source>
</evidence>
<dbReference type="EMBL" id="JADEVV010000006">
    <property type="protein sequence ID" value="MBE9252866.1"/>
    <property type="molecule type" value="Genomic_DNA"/>
</dbReference>
<protein>
    <recommendedName>
        <fullName evidence="3 9">4-diphosphocytidyl-2-C-methyl-D-erythritol kinase</fullName>
        <shortName evidence="9">CMK</shortName>
        <ecNumber evidence="2 9">2.7.1.148</ecNumber>
    </recommendedName>
    <alternativeName>
        <fullName evidence="8 9">4-(cytidine-5'-diphospho)-2-C-methyl-D-erythritol kinase</fullName>
    </alternativeName>
</protein>
<evidence type="ECO:0000313" key="13">
    <source>
        <dbReference type="Proteomes" id="UP000658720"/>
    </source>
</evidence>
<evidence type="ECO:0000256" key="6">
    <source>
        <dbReference type="ARBA" id="ARBA00022777"/>
    </source>
</evidence>
<dbReference type="InterPro" id="IPR013750">
    <property type="entry name" value="GHMP_kinase_C_dom"/>
</dbReference>
<comment type="catalytic activity">
    <reaction evidence="9">
        <text>4-CDP-2-C-methyl-D-erythritol + ATP = 4-CDP-2-C-methyl-D-erythritol 2-phosphate + ADP + H(+)</text>
        <dbReference type="Rhea" id="RHEA:18437"/>
        <dbReference type="ChEBI" id="CHEBI:15378"/>
        <dbReference type="ChEBI" id="CHEBI:30616"/>
        <dbReference type="ChEBI" id="CHEBI:57823"/>
        <dbReference type="ChEBI" id="CHEBI:57919"/>
        <dbReference type="ChEBI" id="CHEBI:456216"/>
        <dbReference type="EC" id="2.7.1.148"/>
    </reaction>
</comment>
<dbReference type="InterPro" id="IPR020568">
    <property type="entry name" value="Ribosomal_Su5_D2-typ_SF"/>
</dbReference>
<dbReference type="Gene3D" id="3.30.230.10">
    <property type="match status" value="1"/>
</dbReference>
<evidence type="ECO:0000256" key="7">
    <source>
        <dbReference type="ARBA" id="ARBA00022840"/>
    </source>
</evidence>
<evidence type="ECO:0000256" key="3">
    <source>
        <dbReference type="ARBA" id="ARBA00017473"/>
    </source>
</evidence>
<dbReference type="Pfam" id="PF08544">
    <property type="entry name" value="GHMP_kinases_C"/>
    <property type="match status" value="1"/>
</dbReference>
<dbReference type="InterPro" id="IPR006204">
    <property type="entry name" value="GHMP_kinase_N_dom"/>
</dbReference>
<dbReference type="EC" id="2.7.1.148" evidence="2 9"/>
<dbReference type="RefSeq" id="WP_194018889.1">
    <property type="nucleotide sequence ID" value="NZ_JADEVV010000006.1"/>
</dbReference>
<dbReference type="NCBIfam" id="TIGR00154">
    <property type="entry name" value="ispE"/>
    <property type="match status" value="1"/>
</dbReference>
<sequence length="315" mass="34019">MYSYTLHAPAKINLFLEILGDRPDGFHELVMVLQSIALGDEITVRANGTDDIRLSCGDSPLANDATNLAYRAAQLMINHFPQAHSQYGGVDITLTKHIPMAAGLAGGSADAAAVLVGLDLLWNLGLTRPELEQLAAQLGSDIPFCIGGGTAIATGRGEILDPLPDGDCFWVVLAKHRSMEVSTPWAYQTYRQQFGKNYLNDDQSQRARRKTIHAGPLLQGIQHRNPGQIASHIHNDLEKVVLPAHEAVAQLRQALQSAGGLGTMMSGSGPSVFTLCQDQATAEQVLAIAKEKLNDPDVDFWLTHTIGHGIQIIDH</sequence>
<dbReference type="HAMAP" id="MF_00061">
    <property type="entry name" value="IspE"/>
    <property type="match status" value="1"/>
</dbReference>
<evidence type="ECO:0000259" key="10">
    <source>
        <dbReference type="Pfam" id="PF00288"/>
    </source>
</evidence>
<dbReference type="InterPro" id="IPR014721">
    <property type="entry name" value="Ribsml_uS5_D2-typ_fold_subgr"/>
</dbReference>
<dbReference type="Proteomes" id="UP000658720">
    <property type="component" value="Unassembled WGS sequence"/>
</dbReference>
<keyword evidence="4 9" id="KW-0808">Transferase</keyword>
<evidence type="ECO:0000256" key="4">
    <source>
        <dbReference type="ARBA" id="ARBA00022679"/>
    </source>
</evidence>